<dbReference type="RefSeq" id="WP_103919875.1">
    <property type="nucleotide sequence ID" value="NZ_FMSV02000429.1"/>
</dbReference>
<evidence type="ECO:0000313" key="1">
    <source>
        <dbReference type="EMBL" id="SEH06045.1"/>
    </source>
</evidence>
<dbReference type="AlphaFoldDB" id="A0A1H6FAL3"/>
<name>A0A1H6FAL3_9GAMM</name>
<dbReference type="EMBL" id="FMSV02000429">
    <property type="protein sequence ID" value="SEH06045.1"/>
    <property type="molecule type" value="Genomic_DNA"/>
</dbReference>
<dbReference type="PANTHER" id="PTHR39550:SF1">
    <property type="entry name" value="SLL0658 PROTEIN"/>
    <property type="match status" value="1"/>
</dbReference>
<dbReference type="Proteomes" id="UP000236724">
    <property type="component" value="Unassembled WGS sequence"/>
</dbReference>
<accession>A0A1H6FAL3</accession>
<evidence type="ECO:0008006" key="3">
    <source>
        <dbReference type="Google" id="ProtNLM"/>
    </source>
</evidence>
<gene>
    <name evidence="1" type="ORF">MBHS_01900</name>
</gene>
<evidence type="ECO:0000313" key="2">
    <source>
        <dbReference type="Proteomes" id="UP000236724"/>
    </source>
</evidence>
<dbReference type="InterPro" id="IPR021799">
    <property type="entry name" value="PIN-like_prokaryotic"/>
</dbReference>
<organism evidence="1 2">
    <name type="scientific">Candidatus Venteria ishoeyi</name>
    <dbReference type="NCBI Taxonomy" id="1899563"/>
    <lineage>
        <taxon>Bacteria</taxon>
        <taxon>Pseudomonadati</taxon>
        <taxon>Pseudomonadota</taxon>
        <taxon>Gammaproteobacteria</taxon>
        <taxon>Thiotrichales</taxon>
        <taxon>Thiotrichaceae</taxon>
        <taxon>Venteria</taxon>
    </lineage>
</organism>
<sequence length="157" mass="17380">MKLVSNTSPLIFLSKLQALPLLHKCFEEIYIPQAVQHELGDLIVPKTIQLKAVSMAGQQFVLGAMGRLHAGELEAMALAQELQADYICLDDLPARRKAQRLGLSVIGTVGVLQLAYRSGHLPAQTFHRYLDNLTQTHGMYLSAKILLKLKQALQDAH</sequence>
<keyword evidence="2" id="KW-1185">Reference proteome</keyword>
<proteinExistence type="predicted"/>
<reference evidence="1 2" key="1">
    <citation type="submission" date="2016-10" db="EMBL/GenBank/DDBJ databases">
        <authorList>
            <person name="de Groot N.N."/>
        </authorList>
    </citation>
    <scope>NUCLEOTIDE SEQUENCE [LARGE SCALE GENOMIC DNA]</scope>
    <source>
        <strain evidence="1">MBHS1</strain>
    </source>
</reference>
<dbReference type="OrthoDB" id="5567844at2"/>
<dbReference type="PANTHER" id="PTHR39550">
    <property type="entry name" value="SLL0658 PROTEIN"/>
    <property type="match status" value="1"/>
</dbReference>
<protein>
    <recommendedName>
        <fullName evidence="3">DUF3368 domain-containing protein</fullName>
    </recommendedName>
</protein>
<dbReference type="Pfam" id="PF11848">
    <property type="entry name" value="DUF3368"/>
    <property type="match status" value="1"/>
</dbReference>